<feature type="transmembrane region" description="Helical" evidence="1">
    <location>
        <begin position="461"/>
        <end position="484"/>
    </location>
</feature>
<reference evidence="2" key="1">
    <citation type="submission" date="2020-04" db="EMBL/GenBank/DDBJ databases">
        <authorList>
            <person name="Brown S."/>
        </authorList>
    </citation>
    <scope>NUCLEOTIDE SEQUENCE</scope>
    <source>
        <strain evidence="2">DJ015</strain>
    </source>
</reference>
<proteinExistence type="predicted"/>
<keyword evidence="1" id="KW-1133">Transmembrane helix</keyword>
<dbReference type="EMBL" id="JABAGV010000026">
    <property type="protein sequence ID" value="MBC2475358.1"/>
    <property type="molecule type" value="Genomic_DNA"/>
</dbReference>
<evidence type="ECO:0000256" key="1">
    <source>
        <dbReference type="SAM" id="Phobius"/>
    </source>
</evidence>
<accession>A0AAW3WA56</accession>
<reference evidence="2" key="2">
    <citation type="journal article" date="2022" name="Nat. Biotechnol.">
        <title>Carbon-negative production of acetone and isopropanol by gas fermentation at industrial pilot scale.</title>
        <authorList>
            <person name="Liew F.E."/>
            <person name="Nogle R."/>
            <person name="Abdalla T."/>
            <person name="Rasor B.J."/>
            <person name="Canter C."/>
            <person name="Jensen R.O."/>
            <person name="Wang L."/>
            <person name="Strutz J."/>
            <person name="Chirania P."/>
            <person name="De Tissera S."/>
            <person name="Mueller A.P."/>
            <person name="Ruan Z."/>
            <person name="Gao A."/>
            <person name="Tran L."/>
            <person name="Engle N.L."/>
            <person name="Bromley J.C."/>
            <person name="Daniell J."/>
            <person name="Conrado R."/>
            <person name="Tschaplinski T.J."/>
            <person name="Giannone R.J."/>
            <person name="Hettich R.L."/>
            <person name="Karim A.S."/>
            <person name="Simpson S.D."/>
            <person name="Brown S.D."/>
            <person name="Leang C."/>
            <person name="Jewett M.C."/>
            <person name="Kopke M."/>
        </authorList>
    </citation>
    <scope>NUCLEOTIDE SEQUENCE</scope>
    <source>
        <strain evidence="2">DJ015</strain>
    </source>
</reference>
<protein>
    <submittedName>
        <fullName evidence="2">Replication protein</fullName>
    </submittedName>
</protein>
<feature type="transmembrane region" description="Helical" evidence="1">
    <location>
        <begin position="496"/>
        <end position="521"/>
    </location>
</feature>
<comment type="caution">
    <text evidence="2">The sequence shown here is derived from an EMBL/GenBank/DDBJ whole genome shotgun (WGS) entry which is preliminary data.</text>
</comment>
<name>A0AAW3WA56_CLOBE</name>
<evidence type="ECO:0000313" key="3">
    <source>
        <dbReference type="Proteomes" id="UP001194098"/>
    </source>
</evidence>
<dbReference type="Proteomes" id="UP001194098">
    <property type="component" value="Unassembled WGS sequence"/>
</dbReference>
<keyword evidence="1" id="KW-0812">Transmembrane</keyword>
<dbReference type="RefSeq" id="WP_171779714.1">
    <property type="nucleotide sequence ID" value="NZ_JABAGV010000026.1"/>
</dbReference>
<dbReference type="AlphaFoldDB" id="A0AAW3WA56"/>
<keyword evidence="1" id="KW-0472">Membrane</keyword>
<feature type="transmembrane region" description="Helical" evidence="1">
    <location>
        <begin position="527"/>
        <end position="554"/>
    </location>
</feature>
<sequence>MADRIKGITIELDGETTGLKKALGDVTSQSISVQKELTDVNRLLKFDPGNTAALAQKQELLSKQIEITSQKLQGLKNAQSQVDAQFASGKIGEEQYRSFQREIQFTEASLGKLKQSLAKVDDGNAIKNLKEDMSKIPNEANKAEESVKGLGNELTNLAAGAAAGMGIDKILEKSFDTSSLNTKIDIAFNVSEESVQSVKNAISTVETYGVDSESALEGVRKQWALNKDASDESNAAVVQGAATIVAAYGDVDFTELIQETNELSKTLGISDQDALALTYSLLQMGFPPDQIDIITEYGTQLKMAGFNAQEIQGIMAAGVDTGTWNIDNLLDGIKEGRIKMAEFGVSIDNTTAGLIQGTSISKEQLQSWGQAVAQGGEGGTKAMQEVSQALMGVNDDTTRNALGVQIFGTMWEDQGTNITSTILGMNDHLTTAEENQNNLNSATESLNSDPMVQLQTAASNLMTALAPLLTVIANVVGAIATWVANNPTLAATITAIVATLGILIGIVAGLAPIITMITSVIPLLTGGLAAIAGPILIVIGVITALVAAGVALYANWDTIKAKAAEVWTAISTGISSFVDSVINFFTVTIPGALGSLGEFFSGLWTTIGQAFTEGWNAIVTFFTESIPAWIESVGQWFLELPNKIAFALGEALGSIIKWGADVVNWITTNVTQFIENIVNFYLELPGKIWDCLVAVVTKLGEWGSNIVSWIATNLPVWINNITTFFSELPNKIWTFLVDVVTKVGEWGSNMLTTAKEGMQKVFDGIVDTFTNLPSKMLEIGKNIVAGIKQGISDAWEGMTGWIGGLCDSFTKGVEEALDIHSPSRVMRQLGVYTGEGFGLGIGDTVSSISKQANAISQAAMPNVNAGSFDMGLNASGGGIGSSSNLDRILSTMDSMRSEIASLKDALNIRVDLDGKAVGKMITPVVSNQLAFNSGRKGF</sequence>
<gene>
    <name evidence="2" type="ORF">HGI39_11660</name>
</gene>
<organism evidence="2 3">
    <name type="scientific">Clostridium beijerinckii</name>
    <name type="common">Clostridium MP</name>
    <dbReference type="NCBI Taxonomy" id="1520"/>
    <lineage>
        <taxon>Bacteria</taxon>
        <taxon>Bacillati</taxon>
        <taxon>Bacillota</taxon>
        <taxon>Clostridia</taxon>
        <taxon>Eubacteriales</taxon>
        <taxon>Clostridiaceae</taxon>
        <taxon>Clostridium</taxon>
    </lineage>
</organism>
<evidence type="ECO:0000313" key="2">
    <source>
        <dbReference type="EMBL" id="MBC2475358.1"/>
    </source>
</evidence>